<dbReference type="Proteomes" id="UP000095679">
    <property type="component" value="Unassembled WGS sequence"/>
</dbReference>
<evidence type="ECO:0000259" key="2">
    <source>
        <dbReference type="Pfam" id="PF13309"/>
    </source>
</evidence>
<proteinExistence type="predicted"/>
<dbReference type="Pfam" id="PF08348">
    <property type="entry name" value="PAS_6"/>
    <property type="match status" value="1"/>
</dbReference>
<protein>
    <submittedName>
        <fullName evidence="3">Uncharacterized protein conserved in bacteria</fullName>
    </submittedName>
</protein>
<dbReference type="PANTHER" id="PTHR35568:SF1">
    <property type="entry name" value="TRANSCRIPTIONAL REGULATOR DAUR"/>
    <property type="match status" value="1"/>
</dbReference>
<organism evidence="3 4">
    <name type="scientific">Anaerobutyricum hallii</name>
    <dbReference type="NCBI Taxonomy" id="39488"/>
    <lineage>
        <taxon>Bacteria</taxon>
        <taxon>Bacillati</taxon>
        <taxon>Bacillota</taxon>
        <taxon>Clostridia</taxon>
        <taxon>Lachnospirales</taxon>
        <taxon>Lachnospiraceae</taxon>
        <taxon>Anaerobutyricum</taxon>
    </lineage>
</organism>
<dbReference type="AlphaFoldDB" id="A0A174HHL3"/>
<dbReference type="InterPro" id="IPR039445">
    <property type="entry name" value="DauR-like_HTH"/>
</dbReference>
<reference evidence="3 4" key="1">
    <citation type="submission" date="2015-09" db="EMBL/GenBank/DDBJ databases">
        <authorList>
            <consortium name="Pathogen Informatics"/>
        </authorList>
    </citation>
    <scope>NUCLEOTIDE SEQUENCE [LARGE SCALE GENOMIC DNA]</scope>
    <source>
        <strain evidence="3 4">2789STDY5834835</strain>
    </source>
</reference>
<dbReference type="InterPro" id="IPR039446">
    <property type="entry name" value="DauR-like"/>
</dbReference>
<feature type="domain" description="YheO-like" evidence="1">
    <location>
        <begin position="6"/>
        <end position="118"/>
    </location>
</feature>
<gene>
    <name evidence="3" type="ORF">ERS852450_02291</name>
</gene>
<evidence type="ECO:0000313" key="3">
    <source>
        <dbReference type="EMBL" id="CUO72648.1"/>
    </source>
</evidence>
<feature type="domain" description="Transcriptional regulator DauR-like HTH" evidence="2">
    <location>
        <begin position="164"/>
        <end position="223"/>
    </location>
</feature>
<sequence length="228" mass="25472">MTDLLYSYTTTVKFLGSVLGPDYEVVLQDLSNINHSVIAIENGHISGRTIGSPLTSAVFQMLSSKVYEEDDFIANYKGVAENGHILRSSSMFIKDSNGNPIGLLCINFDDSRYMELHEKLFSLIHPGNFVKNMSSGVAESKGNVKDLSSRITESFAIDVASLREQIFNDATANFTTPVDRLNQNERKEIMIKLYEQGLFQLKGSIPFVAKRFSCSQATIYRYLGEINN</sequence>
<dbReference type="EMBL" id="CYZL01000022">
    <property type="protein sequence ID" value="CUO72648.1"/>
    <property type="molecule type" value="Genomic_DNA"/>
</dbReference>
<dbReference type="InterPro" id="IPR013559">
    <property type="entry name" value="YheO"/>
</dbReference>
<dbReference type="RefSeq" id="WP_055299206.1">
    <property type="nucleotide sequence ID" value="NZ_BLYK01000023.1"/>
</dbReference>
<dbReference type="Pfam" id="PF13309">
    <property type="entry name" value="HTH_22"/>
    <property type="match status" value="1"/>
</dbReference>
<name>A0A174HHL3_9FIRM</name>
<accession>A0A174HHL3</accession>
<evidence type="ECO:0000313" key="4">
    <source>
        <dbReference type="Proteomes" id="UP000095679"/>
    </source>
</evidence>
<evidence type="ECO:0000259" key="1">
    <source>
        <dbReference type="Pfam" id="PF08348"/>
    </source>
</evidence>
<dbReference type="PANTHER" id="PTHR35568">
    <property type="entry name" value="TRANSCRIPTIONAL REGULATOR DAUR"/>
    <property type="match status" value="1"/>
</dbReference>